<feature type="domain" description="Succinylglutamate desuccinylase/Aspartoacylase catalytic" evidence="5">
    <location>
        <begin position="42"/>
        <end position="229"/>
    </location>
</feature>
<dbReference type="InterPro" id="IPR053138">
    <property type="entry name" value="N-alpha-Ac-DABA_deacetylase"/>
</dbReference>
<evidence type="ECO:0000256" key="3">
    <source>
        <dbReference type="ARBA" id="ARBA00022801"/>
    </source>
</evidence>
<dbReference type="CDD" id="cd06254">
    <property type="entry name" value="M14_ASTE_ASPA-like"/>
    <property type="match status" value="1"/>
</dbReference>
<sequence length="327" mass="34212">MPSTTPRYGAPGERVQDTLVSDAPLLAGYSWPYTTIVGHQEGPQMTIIAGIHGCEYVSIHAAMRLAAELDPAEVHGRVLIVPVVNLPAYWERTPFVCPIDGKNPNRFFPGDPGGTFTDVLADFIFTTCIAPSGAFIDLHGGDMVEALTPFAIVAADAAPEVVARSRGLAEAFGLSYTVNSRPAPGQIGGMTFAAAASVGVPGLIAEAGGIGQLTMQDVDLLVNGTRRAMHAAGNLHGAAAVPGTRYLEEFNWFYTTNEGFWIADVRAGDDIQVGQQVGRVLSLTGEVLETLIAPAAGAVLFLTTSAAVKAQGLLLGLGLWPTADKEA</sequence>
<dbReference type="EMBL" id="CADCWN010000412">
    <property type="protein sequence ID" value="CAA9590669.1"/>
    <property type="molecule type" value="Genomic_DNA"/>
</dbReference>
<dbReference type="Pfam" id="PF24827">
    <property type="entry name" value="AstE_AspA_cat"/>
    <property type="match status" value="1"/>
</dbReference>
<dbReference type="InterPro" id="IPR043795">
    <property type="entry name" value="N-alpha-Ac-DABA-like"/>
</dbReference>
<dbReference type="SUPFAM" id="SSF53187">
    <property type="entry name" value="Zn-dependent exopeptidases"/>
    <property type="match status" value="1"/>
</dbReference>
<keyword evidence="2" id="KW-0479">Metal-binding</keyword>
<dbReference type="GO" id="GO:0016788">
    <property type="term" value="F:hydrolase activity, acting on ester bonds"/>
    <property type="evidence" value="ECO:0007669"/>
    <property type="project" value="InterPro"/>
</dbReference>
<name>A0A6J4VVG7_9BACT</name>
<reference evidence="6" key="1">
    <citation type="submission" date="2020-02" db="EMBL/GenBank/DDBJ databases">
        <authorList>
            <person name="Meier V. D."/>
        </authorList>
    </citation>
    <scope>NUCLEOTIDE SEQUENCE</scope>
    <source>
        <strain evidence="6">AVDCRST_MAG18</strain>
    </source>
</reference>
<dbReference type="PANTHER" id="PTHR37326">
    <property type="entry name" value="BLL3975 PROTEIN"/>
    <property type="match status" value="1"/>
</dbReference>
<evidence type="ECO:0000256" key="2">
    <source>
        <dbReference type="ARBA" id="ARBA00022723"/>
    </source>
</evidence>
<dbReference type="PANTHER" id="PTHR37326:SF1">
    <property type="entry name" value="BLL3975 PROTEIN"/>
    <property type="match status" value="1"/>
</dbReference>
<proteinExistence type="predicted"/>
<evidence type="ECO:0000256" key="4">
    <source>
        <dbReference type="ARBA" id="ARBA00022833"/>
    </source>
</evidence>
<organism evidence="6">
    <name type="scientific">uncultured Thermomicrobiales bacterium</name>
    <dbReference type="NCBI Taxonomy" id="1645740"/>
    <lineage>
        <taxon>Bacteria</taxon>
        <taxon>Pseudomonadati</taxon>
        <taxon>Thermomicrobiota</taxon>
        <taxon>Thermomicrobia</taxon>
        <taxon>Thermomicrobiales</taxon>
        <taxon>environmental samples</taxon>
    </lineage>
</organism>
<evidence type="ECO:0000256" key="1">
    <source>
        <dbReference type="ARBA" id="ARBA00001947"/>
    </source>
</evidence>
<dbReference type="GO" id="GO:0016811">
    <property type="term" value="F:hydrolase activity, acting on carbon-nitrogen (but not peptide) bonds, in linear amides"/>
    <property type="evidence" value="ECO:0007669"/>
    <property type="project" value="InterPro"/>
</dbReference>
<accession>A0A6J4VVG7</accession>
<protein>
    <recommendedName>
        <fullName evidence="5">Succinylglutamate desuccinylase/Aspartoacylase catalytic domain-containing protein</fullName>
    </recommendedName>
</protein>
<dbReference type="PIRSF" id="PIRSF039012">
    <property type="entry name" value="ASP"/>
    <property type="match status" value="1"/>
</dbReference>
<dbReference type="InterPro" id="IPR055438">
    <property type="entry name" value="AstE_AspA_cat"/>
</dbReference>
<dbReference type="AlphaFoldDB" id="A0A6J4VVG7"/>
<evidence type="ECO:0000313" key="6">
    <source>
        <dbReference type="EMBL" id="CAA9590669.1"/>
    </source>
</evidence>
<dbReference type="Gene3D" id="3.40.630.10">
    <property type="entry name" value="Zn peptidases"/>
    <property type="match status" value="1"/>
</dbReference>
<evidence type="ECO:0000259" key="5">
    <source>
        <dbReference type="Pfam" id="PF24827"/>
    </source>
</evidence>
<keyword evidence="4" id="KW-0862">Zinc</keyword>
<keyword evidence="3" id="KW-0378">Hydrolase</keyword>
<gene>
    <name evidence="6" type="ORF">AVDCRST_MAG18-5114</name>
</gene>
<comment type="cofactor">
    <cofactor evidence="1">
        <name>Zn(2+)</name>
        <dbReference type="ChEBI" id="CHEBI:29105"/>
    </cofactor>
</comment>
<dbReference type="GO" id="GO:0046872">
    <property type="term" value="F:metal ion binding"/>
    <property type="evidence" value="ECO:0007669"/>
    <property type="project" value="UniProtKB-KW"/>
</dbReference>